<dbReference type="Pfam" id="PF12900">
    <property type="entry name" value="Pyridox_ox_2"/>
    <property type="match status" value="1"/>
</dbReference>
<dbReference type="EMBL" id="PISE01000043">
    <property type="protein sequence ID" value="PKG22445.1"/>
    <property type="molecule type" value="Genomic_DNA"/>
</dbReference>
<keyword evidence="2" id="KW-1185">Reference proteome</keyword>
<dbReference type="SUPFAM" id="SSF50475">
    <property type="entry name" value="FMN-binding split barrel"/>
    <property type="match status" value="1"/>
</dbReference>
<dbReference type="Proteomes" id="UP000233375">
    <property type="component" value="Unassembled WGS sequence"/>
</dbReference>
<dbReference type="Gene3D" id="2.30.110.10">
    <property type="entry name" value="Electron Transport, Fmn-binding Protein, Chain A"/>
    <property type="match status" value="1"/>
</dbReference>
<protein>
    <submittedName>
        <fullName evidence="1">Pyridoxamine 5'-phosphate oxidase family protein</fullName>
    </submittedName>
</protein>
<dbReference type="InterPro" id="IPR024747">
    <property type="entry name" value="Pyridox_Oxase-rel"/>
</dbReference>
<evidence type="ECO:0000313" key="2">
    <source>
        <dbReference type="Proteomes" id="UP000233375"/>
    </source>
</evidence>
<sequence length="181" mass="20466">MEKIRMEKREVKERESICEFLKQSKIGYLGLSDESAPYVVPLNFVWQNDSIYFHGANEGRKVRILAKNNQACFTVCEDFGTIASPIPANTDTAYFSVIVFGLVEQVTNKEERLAAMQTMLDKYVPGYFNNPLASAHLEKYQSSLGSKTAVFKLAAQKITGKENKLDEKMKFTSGRTIDMDL</sequence>
<dbReference type="OrthoDB" id="9794935at2"/>
<accession>A0A2N0YYX4</accession>
<name>A0A2N0YYX4_9BACI</name>
<evidence type="ECO:0000313" key="1">
    <source>
        <dbReference type="EMBL" id="PKG22445.1"/>
    </source>
</evidence>
<dbReference type="PANTHER" id="PTHR34071">
    <property type="entry name" value="5-NITROIMIDAZOLE ANTIBIOTICS RESISTANCE PROTEIN, NIMA-FAMILY-RELATED PROTEIN-RELATED"/>
    <property type="match status" value="1"/>
</dbReference>
<dbReference type="PANTHER" id="PTHR34071:SF2">
    <property type="entry name" value="FLAVIN-NUCLEOTIDE-BINDING PROTEIN"/>
    <property type="match status" value="1"/>
</dbReference>
<gene>
    <name evidence="1" type="ORF">CWS01_17405</name>
</gene>
<dbReference type="RefSeq" id="WP_101178502.1">
    <property type="nucleotide sequence ID" value="NZ_PISE01000043.1"/>
</dbReference>
<proteinExistence type="predicted"/>
<organism evidence="1 2">
    <name type="scientific">Niallia nealsonii</name>
    <dbReference type="NCBI Taxonomy" id="115979"/>
    <lineage>
        <taxon>Bacteria</taxon>
        <taxon>Bacillati</taxon>
        <taxon>Bacillota</taxon>
        <taxon>Bacilli</taxon>
        <taxon>Bacillales</taxon>
        <taxon>Bacillaceae</taxon>
        <taxon>Niallia</taxon>
    </lineage>
</organism>
<comment type="caution">
    <text evidence="1">The sequence shown here is derived from an EMBL/GenBank/DDBJ whole genome shotgun (WGS) entry which is preliminary data.</text>
</comment>
<dbReference type="InterPro" id="IPR012349">
    <property type="entry name" value="Split_barrel_FMN-bd"/>
</dbReference>
<dbReference type="AlphaFoldDB" id="A0A2N0YYX4"/>
<reference evidence="1 2" key="1">
    <citation type="journal article" date="2003" name="Int. J. Syst. Evol. Microbiol.">
        <title>Bacillus nealsonii sp. nov., isolated from a spacecraft-assembly facility, whose spores are gamma-radiation resistant.</title>
        <authorList>
            <person name="Venkateswaran K."/>
            <person name="Kempf M."/>
            <person name="Chen F."/>
            <person name="Satomi M."/>
            <person name="Nicholson W."/>
            <person name="Kern R."/>
        </authorList>
    </citation>
    <scope>NUCLEOTIDE SEQUENCE [LARGE SCALE GENOMIC DNA]</scope>
    <source>
        <strain evidence="1 2">FO-92</strain>
    </source>
</reference>